<name>A0A6J6ZFJ1_9ZZZZ</name>
<evidence type="ECO:0000256" key="1">
    <source>
        <dbReference type="ARBA" id="ARBA00007637"/>
    </source>
</evidence>
<dbReference type="InterPro" id="IPR036291">
    <property type="entry name" value="NAD(P)-bd_dom_sf"/>
</dbReference>
<organism evidence="3">
    <name type="scientific">freshwater metagenome</name>
    <dbReference type="NCBI Taxonomy" id="449393"/>
    <lineage>
        <taxon>unclassified sequences</taxon>
        <taxon>metagenomes</taxon>
        <taxon>ecological metagenomes</taxon>
    </lineage>
</organism>
<feature type="domain" description="NAD-dependent epimerase/dehydratase" evidence="2">
    <location>
        <begin position="23"/>
        <end position="195"/>
    </location>
</feature>
<comment type="similarity">
    <text evidence="1">Belongs to the NAD(P)-dependent epimerase/dehydratase family.</text>
</comment>
<dbReference type="AlphaFoldDB" id="A0A6J6ZFJ1"/>
<dbReference type="Pfam" id="PF01370">
    <property type="entry name" value="Epimerase"/>
    <property type="match status" value="1"/>
</dbReference>
<evidence type="ECO:0000313" key="3">
    <source>
        <dbReference type="EMBL" id="CAB4818416.1"/>
    </source>
</evidence>
<dbReference type="EMBL" id="CAFAAQ010000181">
    <property type="protein sequence ID" value="CAB4818416.1"/>
    <property type="molecule type" value="Genomic_DNA"/>
</dbReference>
<dbReference type="InterPro" id="IPR001509">
    <property type="entry name" value="Epimerase_deHydtase"/>
</dbReference>
<protein>
    <submittedName>
        <fullName evidence="3">Unannotated protein</fullName>
    </submittedName>
</protein>
<dbReference type="Gene3D" id="3.40.50.720">
    <property type="entry name" value="NAD(P)-binding Rossmann-like Domain"/>
    <property type="match status" value="1"/>
</dbReference>
<evidence type="ECO:0000259" key="2">
    <source>
        <dbReference type="Pfam" id="PF01370"/>
    </source>
</evidence>
<gene>
    <name evidence="3" type="ORF">UFOPK3046_01616</name>
</gene>
<sequence>MSKNISDARLVPTSDWSASPRTVVITGVTGQVAEVVATELSRDHEVVGLARFTDEAARRRLEECGVECIPTDLLTAEFVGVPTDVDAVLNFAVVKSQRWDVDLRANAESAGLLMAHTKPKAFLHCSSTGVYAAAGSEVLDERAPLGDNHAPIMPTYSISKIAAEEVVRTMCRHLNIPTTIARLNVPYGVGPLGEPRGWPAFHLAMMQAGMAIPVEADQPNLFNPINLLDIAASIPALLEAATVPATILNWAGVEQVSLEEWCEFLADRCGLTASFEVTDSTIGGVTVDTSKMQSICGATKVSWQEGFAALADAYLVGEGAHTSSTER</sequence>
<reference evidence="3" key="1">
    <citation type="submission" date="2020-05" db="EMBL/GenBank/DDBJ databases">
        <authorList>
            <person name="Chiriac C."/>
            <person name="Salcher M."/>
            <person name="Ghai R."/>
            <person name="Kavagutti S V."/>
        </authorList>
    </citation>
    <scope>NUCLEOTIDE SEQUENCE</scope>
</reference>
<dbReference type="SUPFAM" id="SSF51735">
    <property type="entry name" value="NAD(P)-binding Rossmann-fold domains"/>
    <property type="match status" value="1"/>
</dbReference>
<proteinExistence type="inferred from homology"/>
<dbReference type="PANTHER" id="PTHR43000">
    <property type="entry name" value="DTDP-D-GLUCOSE 4,6-DEHYDRATASE-RELATED"/>
    <property type="match status" value="1"/>
</dbReference>
<accession>A0A6J6ZFJ1</accession>